<organism evidence="4 5">
    <name type="scientific">Jatrophihabitans telluris</name>
    <dbReference type="NCBI Taxonomy" id="2038343"/>
    <lineage>
        <taxon>Bacteria</taxon>
        <taxon>Bacillati</taxon>
        <taxon>Actinomycetota</taxon>
        <taxon>Actinomycetes</taxon>
        <taxon>Jatrophihabitantales</taxon>
        <taxon>Jatrophihabitantaceae</taxon>
        <taxon>Jatrophihabitans</taxon>
    </lineage>
</organism>
<keyword evidence="2 3" id="KW-0472">Membrane</keyword>
<dbReference type="PANTHER" id="PTHR37042">
    <property type="entry name" value="OUTER MEMBRANE PROTEIN RV1973"/>
    <property type="match status" value="1"/>
</dbReference>
<protein>
    <recommendedName>
        <fullName evidence="6">Mce-associated membrane protein</fullName>
    </recommendedName>
</protein>
<dbReference type="PANTHER" id="PTHR37042:SF4">
    <property type="entry name" value="OUTER MEMBRANE PROTEIN RV1973"/>
    <property type="match status" value="1"/>
</dbReference>
<evidence type="ECO:0008006" key="6">
    <source>
        <dbReference type="Google" id="ProtNLM"/>
    </source>
</evidence>
<comment type="subcellular location">
    <subcellularLocation>
        <location evidence="1">Membrane</location>
    </subcellularLocation>
</comment>
<accession>A0ABY4QYS3</accession>
<evidence type="ECO:0000313" key="4">
    <source>
        <dbReference type="EMBL" id="UQX88014.1"/>
    </source>
</evidence>
<keyword evidence="3" id="KW-0812">Transmembrane</keyword>
<dbReference type="RefSeq" id="WP_249771100.1">
    <property type="nucleotide sequence ID" value="NZ_CP097332.1"/>
</dbReference>
<dbReference type="EMBL" id="CP097332">
    <property type="protein sequence ID" value="UQX88014.1"/>
    <property type="molecule type" value="Genomic_DNA"/>
</dbReference>
<reference evidence="4" key="1">
    <citation type="journal article" date="2018" name="Int. J. Syst. Evol. Microbiol.">
        <title>Jatrophihabitans telluris sp. nov., isolated from sediment soil of lava forest wetlands and the emended description of the genus Jatrophihabitans.</title>
        <authorList>
            <person name="Lee K.C."/>
            <person name="Suh M.K."/>
            <person name="Eom M.K."/>
            <person name="Kim K.K."/>
            <person name="Kim J.S."/>
            <person name="Kim D.S."/>
            <person name="Ko S.H."/>
            <person name="Shin Y.K."/>
            <person name="Lee J.S."/>
        </authorList>
    </citation>
    <scope>NUCLEOTIDE SEQUENCE</scope>
    <source>
        <strain evidence="4">N237</strain>
    </source>
</reference>
<evidence type="ECO:0000256" key="2">
    <source>
        <dbReference type="ARBA" id="ARBA00023136"/>
    </source>
</evidence>
<gene>
    <name evidence="4" type="ORF">M6D93_17190</name>
</gene>
<evidence type="ECO:0000313" key="5">
    <source>
        <dbReference type="Proteomes" id="UP001056336"/>
    </source>
</evidence>
<dbReference type="Proteomes" id="UP001056336">
    <property type="component" value="Chromosome"/>
</dbReference>
<evidence type="ECO:0000256" key="3">
    <source>
        <dbReference type="SAM" id="Phobius"/>
    </source>
</evidence>
<feature type="transmembrane region" description="Helical" evidence="3">
    <location>
        <begin position="23"/>
        <end position="44"/>
    </location>
</feature>
<evidence type="ECO:0000256" key="1">
    <source>
        <dbReference type="ARBA" id="ARBA00004370"/>
    </source>
</evidence>
<name>A0ABY4QYS3_9ACTN</name>
<sequence>MSAAHATDRDVADRTARAGGRGLTARTVALLAVLALALAALAAYQLQLRSDHRGLFTGHAGLGGLTDGERAAVTAAKVEIVNLQTMRRTSFDADFARAAEGMTQTYAVQFQATKTDLKAALDRVKRDTSADVSGAGLVSLKSNTATVIVSADLKRSDNGAAATTFALSRFQLTMKKVGSRWLLDQLSAVGL</sequence>
<proteinExistence type="predicted"/>
<keyword evidence="5" id="KW-1185">Reference proteome</keyword>
<reference evidence="4" key="2">
    <citation type="submission" date="2022-05" db="EMBL/GenBank/DDBJ databases">
        <authorList>
            <person name="Kim J.-S."/>
            <person name="Lee K."/>
            <person name="Suh M."/>
            <person name="Eom M."/>
            <person name="Kim J.-S."/>
            <person name="Kim D.-S."/>
            <person name="Ko S.-H."/>
            <person name="Shin Y."/>
            <person name="Lee J.-S."/>
        </authorList>
    </citation>
    <scope>NUCLEOTIDE SEQUENCE</scope>
    <source>
        <strain evidence="4">N237</strain>
    </source>
</reference>
<keyword evidence="3" id="KW-1133">Transmembrane helix</keyword>